<proteinExistence type="predicted"/>
<feature type="domain" description="Microcin J25-processing protein McjB C-terminal" evidence="1">
    <location>
        <begin position="94"/>
        <end position="199"/>
    </location>
</feature>
<dbReference type="AlphaFoldDB" id="A0A4R7UZT5"/>
<reference evidence="2 3" key="1">
    <citation type="submission" date="2019-03" db="EMBL/GenBank/DDBJ databases">
        <title>Genomic Encyclopedia of Archaeal and Bacterial Type Strains, Phase II (KMG-II): from individual species to whole genera.</title>
        <authorList>
            <person name="Goeker M."/>
        </authorList>
    </citation>
    <scope>NUCLEOTIDE SEQUENCE [LARGE SCALE GENOMIC DNA]</scope>
    <source>
        <strain evidence="2 3">DSM 45499</strain>
    </source>
</reference>
<sequence>MLGGEAMRLWNLYVAGQQPEALNTTVETINTDFSNRGWFTGSPQAAPAPVVIRLNGSTVSWGTQETAAALPAIGNAPWPWRLAALPIVGLVLLVRQSGRKHRFARLVRLTQLGARHLWATDLQARHAVRAVRYAARYIPARIACLEESVAAKLLLAAAGKRATWCHGIAIDPVRLHAWIAGRDGDPIDEPPSTHRYTMINHKREGDR</sequence>
<keyword evidence="3" id="KW-1185">Reference proteome</keyword>
<dbReference type="OrthoDB" id="583768at2"/>
<dbReference type="NCBIfam" id="NF033537">
    <property type="entry name" value="lasso_biosyn_B2"/>
    <property type="match status" value="1"/>
</dbReference>
<protein>
    <submittedName>
        <fullName evidence="2">Transglutaminase superfamily protein</fullName>
    </submittedName>
</protein>
<evidence type="ECO:0000313" key="3">
    <source>
        <dbReference type="Proteomes" id="UP000294927"/>
    </source>
</evidence>
<dbReference type="Proteomes" id="UP000294927">
    <property type="component" value="Unassembled WGS sequence"/>
</dbReference>
<name>A0A4R7UZT5_9PSEU</name>
<comment type="caution">
    <text evidence="2">The sequence shown here is derived from an EMBL/GenBank/DDBJ whole genome shotgun (WGS) entry which is preliminary data.</text>
</comment>
<dbReference type="InterPro" id="IPR053521">
    <property type="entry name" value="McjB-like"/>
</dbReference>
<dbReference type="EMBL" id="SOCP01000019">
    <property type="protein sequence ID" value="TDV41682.1"/>
    <property type="molecule type" value="Genomic_DNA"/>
</dbReference>
<dbReference type="Pfam" id="PF13471">
    <property type="entry name" value="Transglut_core3"/>
    <property type="match status" value="1"/>
</dbReference>
<organism evidence="2 3">
    <name type="scientific">Actinophytocola oryzae</name>
    <dbReference type="NCBI Taxonomy" id="502181"/>
    <lineage>
        <taxon>Bacteria</taxon>
        <taxon>Bacillati</taxon>
        <taxon>Actinomycetota</taxon>
        <taxon>Actinomycetes</taxon>
        <taxon>Pseudonocardiales</taxon>
        <taxon>Pseudonocardiaceae</taxon>
    </lineage>
</organism>
<evidence type="ECO:0000259" key="1">
    <source>
        <dbReference type="Pfam" id="PF13471"/>
    </source>
</evidence>
<accession>A0A4R7UZT5</accession>
<evidence type="ECO:0000313" key="2">
    <source>
        <dbReference type="EMBL" id="TDV41682.1"/>
    </source>
</evidence>
<gene>
    <name evidence="2" type="ORF">CLV71_1194</name>
</gene>
<dbReference type="InterPro" id="IPR032708">
    <property type="entry name" value="McjB_C"/>
</dbReference>